<dbReference type="Gene3D" id="3.60.15.10">
    <property type="entry name" value="Ribonuclease Z/Hydroxyacylglutathione hydrolase-like"/>
    <property type="match status" value="1"/>
</dbReference>
<evidence type="ECO:0000313" key="2">
    <source>
        <dbReference type="EMBL" id="QSV46366.1"/>
    </source>
</evidence>
<dbReference type="Proteomes" id="UP000663651">
    <property type="component" value="Chromosome"/>
</dbReference>
<dbReference type="Pfam" id="PF00753">
    <property type="entry name" value="Lactamase_B"/>
    <property type="match status" value="1"/>
</dbReference>
<proteinExistence type="predicted"/>
<evidence type="ECO:0000313" key="3">
    <source>
        <dbReference type="Proteomes" id="UP000663651"/>
    </source>
</evidence>
<reference evidence="2 3" key="1">
    <citation type="submission" date="2021-03" db="EMBL/GenBank/DDBJ databases">
        <title>Geobacter metallireducens gen. nov. sp. nov., a microorganism capable of coupling the complete oxidation of organic compounds to the reduction of iron and other metals.</title>
        <authorList>
            <person name="Li Y."/>
        </authorList>
    </citation>
    <scope>NUCLEOTIDE SEQUENCE [LARGE SCALE GENOMIC DNA]</scope>
    <source>
        <strain evidence="2 3">Jerry-YX</strain>
    </source>
</reference>
<dbReference type="SUPFAM" id="SSF56281">
    <property type="entry name" value="Metallo-hydrolase/oxidoreductase"/>
    <property type="match status" value="1"/>
</dbReference>
<organism evidence="2 3">
    <name type="scientific">Geobacter benzoatilyticus</name>
    <dbReference type="NCBI Taxonomy" id="2815309"/>
    <lineage>
        <taxon>Bacteria</taxon>
        <taxon>Pseudomonadati</taxon>
        <taxon>Thermodesulfobacteriota</taxon>
        <taxon>Desulfuromonadia</taxon>
        <taxon>Geobacterales</taxon>
        <taxon>Geobacteraceae</taxon>
        <taxon>Geobacter</taxon>
    </lineage>
</organism>
<dbReference type="InterPro" id="IPR036866">
    <property type="entry name" value="RibonucZ/Hydroxyglut_hydro"/>
</dbReference>
<dbReference type="RefSeq" id="WP_207164147.1">
    <property type="nucleotide sequence ID" value="NZ_CP071382.1"/>
</dbReference>
<dbReference type="EMBL" id="CP071382">
    <property type="protein sequence ID" value="QSV46366.1"/>
    <property type="molecule type" value="Genomic_DNA"/>
</dbReference>
<feature type="domain" description="Metallo-beta-lactamase" evidence="1">
    <location>
        <begin position="24"/>
        <end position="137"/>
    </location>
</feature>
<name>A0ABX7Q665_9BACT</name>
<dbReference type="CDD" id="cd07713">
    <property type="entry name" value="DHPS-like_MBL-fold"/>
    <property type="match status" value="1"/>
</dbReference>
<dbReference type="InterPro" id="IPR041712">
    <property type="entry name" value="DHPS-like_MBL-fold"/>
</dbReference>
<dbReference type="InterPro" id="IPR001279">
    <property type="entry name" value="Metallo-B-lactamas"/>
</dbReference>
<sequence>MSCRITILCDNSVGPIAGTIGEHGFSALVEWDGGSLLFDTGSGKGLLPNAQRMNRDLRRVGAVAISHGHHDHTGGLWGLLSACGGKEVLAHPGIFARRYRVKDGGAALSIGIPYAEEFLRGQGASFSFSDQFREVGPGLFLTGEVPRTATFEVGDTGLFCDDTGCAPDSIRDDQSLIISTGRGLVLLLGCCHAGLVNTIEWARETTGVAEIHAVIGGTHLGFCGQNQLDETVAALRGYGVRKILGSHCTGFAAAARLHQEFPGCFHPASVGYTIEV</sequence>
<protein>
    <submittedName>
        <fullName evidence="2">MBL fold metallo-hydrolase</fullName>
    </submittedName>
</protein>
<keyword evidence="3" id="KW-1185">Reference proteome</keyword>
<accession>A0ABX7Q665</accession>
<dbReference type="InterPro" id="IPR052926">
    <property type="entry name" value="Metallo-beta-lactamase_dom"/>
</dbReference>
<dbReference type="PANTHER" id="PTHR13754">
    <property type="entry name" value="METALLO-BETA-LACTAMASE SUPERFAMILY PROTEIN"/>
    <property type="match status" value="1"/>
</dbReference>
<evidence type="ECO:0000259" key="1">
    <source>
        <dbReference type="Pfam" id="PF00753"/>
    </source>
</evidence>
<dbReference type="PANTHER" id="PTHR13754:SF13">
    <property type="entry name" value="METALLO-BETA-LACTAMASE SUPERFAMILY PROTEIN (AFU_ORTHOLOGUE AFUA_3G07630)"/>
    <property type="match status" value="1"/>
</dbReference>
<gene>
    <name evidence="2" type="ORF">JZM60_03555</name>
</gene>